<evidence type="ECO:0000256" key="1">
    <source>
        <dbReference type="SAM" id="SignalP"/>
    </source>
</evidence>
<accession>A0A073IC59</accession>
<dbReference type="STRING" id="1300350.Z948_949"/>
<dbReference type="EMBL" id="JAMC01000012">
    <property type="protein sequence ID" value="KEJ87913.1"/>
    <property type="molecule type" value="Genomic_DNA"/>
</dbReference>
<protein>
    <recommendedName>
        <fullName evidence="4">Glycine zipper domain-containing protein</fullName>
    </recommendedName>
</protein>
<reference evidence="2 3" key="1">
    <citation type="submission" date="2014-01" db="EMBL/GenBank/DDBJ databases">
        <title>Sulfitobacter donghicola JCM 14565 Genome Sequencing.</title>
        <authorList>
            <person name="Lai Q."/>
            <person name="Hong Z."/>
        </authorList>
    </citation>
    <scope>NUCLEOTIDE SEQUENCE [LARGE SCALE GENOMIC DNA]</scope>
    <source>
        <strain evidence="2 3">JCM 14565</strain>
    </source>
</reference>
<name>A0A073IC59_9RHOB</name>
<gene>
    <name evidence="2" type="ORF">DSW25_04645</name>
</gene>
<dbReference type="Proteomes" id="UP000027734">
    <property type="component" value="Unassembled WGS sequence"/>
</dbReference>
<organism evidence="2 3">
    <name type="scientific">Sulfitobacter donghicola DSW-25 = KCTC 12864 = JCM 14565</name>
    <dbReference type="NCBI Taxonomy" id="1300350"/>
    <lineage>
        <taxon>Bacteria</taxon>
        <taxon>Pseudomonadati</taxon>
        <taxon>Pseudomonadota</taxon>
        <taxon>Alphaproteobacteria</taxon>
        <taxon>Rhodobacterales</taxon>
        <taxon>Roseobacteraceae</taxon>
        <taxon>Sulfitobacter</taxon>
    </lineage>
</organism>
<evidence type="ECO:0000313" key="2">
    <source>
        <dbReference type="EMBL" id="KEJ87913.1"/>
    </source>
</evidence>
<comment type="caution">
    <text evidence="2">The sequence shown here is derived from an EMBL/GenBank/DDBJ whole genome shotgun (WGS) entry which is preliminary data.</text>
</comment>
<feature type="signal peptide" evidence="1">
    <location>
        <begin position="1"/>
        <end position="17"/>
    </location>
</feature>
<keyword evidence="3" id="KW-1185">Reference proteome</keyword>
<sequence>MRIPTLLVLPFVLSACAAAPHTSSSRSDTTRLGFAAEQPAEIDAQTAALTELSRRIVVQTTLKGAGVGAAIGCGLAVVSAGNAKNCIAAAAAGAAGGAVVGHVAGKRKVNRRVESISPSAVVRTLRKTNTQMSLVQNTLPARLAAQEEALARIDLQRASGQLSAKAYAQSHASIMAERQSIAAALLATERNANHAAANMRNAQNQGQTGLDWHISNADKLAREASSARSSINLL</sequence>
<feature type="chain" id="PRO_5001689547" description="Glycine zipper domain-containing protein" evidence="1">
    <location>
        <begin position="18"/>
        <end position="234"/>
    </location>
</feature>
<dbReference type="RefSeq" id="WP_025058398.1">
    <property type="nucleotide sequence ID" value="NZ_JAMC01000012.1"/>
</dbReference>
<keyword evidence="1" id="KW-0732">Signal</keyword>
<evidence type="ECO:0000313" key="3">
    <source>
        <dbReference type="Proteomes" id="UP000027734"/>
    </source>
</evidence>
<dbReference type="eggNOG" id="ENOG5032R09">
    <property type="taxonomic scope" value="Bacteria"/>
</dbReference>
<dbReference type="AlphaFoldDB" id="A0A073IC59"/>
<evidence type="ECO:0008006" key="4">
    <source>
        <dbReference type="Google" id="ProtNLM"/>
    </source>
</evidence>
<dbReference type="PROSITE" id="PS51257">
    <property type="entry name" value="PROKAR_LIPOPROTEIN"/>
    <property type="match status" value="1"/>
</dbReference>
<proteinExistence type="predicted"/>